<dbReference type="EMBL" id="JXDG01000070">
    <property type="protein sequence ID" value="KIH80703.1"/>
    <property type="molecule type" value="Genomic_DNA"/>
</dbReference>
<reference evidence="5 6" key="1">
    <citation type="submission" date="2015-01" db="EMBL/GenBank/DDBJ databases">
        <title>Complete genome of Pseudomonas batumici UCM B-321 producer of the batumin antibiotic with strong antistaphilococcal and potential anticancer activity.</title>
        <authorList>
            <person name="Klochko V.V."/>
            <person name="Zelena L.B."/>
            <person name="Elena K.A."/>
            <person name="Reva O.N."/>
        </authorList>
    </citation>
    <scope>NUCLEOTIDE SEQUENCE [LARGE SCALE GENOMIC DNA]</scope>
    <source>
        <strain evidence="5 6">UCM B-321</strain>
    </source>
</reference>
<organism evidence="5 6">
    <name type="scientific">Pseudomonas batumici</name>
    <dbReference type="NCBI Taxonomy" id="226910"/>
    <lineage>
        <taxon>Bacteria</taxon>
        <taxon>Pseudomonadati</taxon>
        <taxon>Pseudomonadota</taxon>
        <taxon>Gammaproteobacteria</taxon>
        <taxon>Pseudomonadales</taxon>
        <taxon>Pseudomonadaceae</taxon>
        <taxon>Pseudomonas</taxon>
    </lineage>
</organism>
<protein>
    <recommendedName>
        <fullName evidence="4">Probable chorismate pyruvate-lyase</fullName>
        <shortName evidence="4">CL</shortName>
        <shortName evidence="4">CPL</shortName>
        <ecNumber evidence="4">4.1.3.40</ecNumber>
    </recommendedName>
</protein>
<dbReference type="PATRIC" id="fig|226910.6.peg.5416"/>
<evidence type="ECO:0000256" key="2">
    <source>
        <dbReference type="ARBA" id="ARBA00022688"/>
    </source>
</evidence>
<evidence type="ECO:0000256" key="4">
    <source>
        <dbReference type="HAMAP-Rule" id="MF_01632"/>
    </source>
</evidence>
<dbReference type="PANTHER" id="PTHR38683">
    <property type="entry name" value="CHORISMATE PYRUVATE-LYASE"/>
    <property type="match status" value="1"/>
</dbReference>
<dbReference type="InterPro" id="IPR028978">
    <property type="entry name" value="Chorismate_lyase_/UTRA_dom_sf"/>
</dbReference>
<comment type="caution">
    <text evidence="4">Lacks conserved residue(s) required for the propagation of feature annotation.</text>
</comment>
<comment type="function">
    <text evidence="4">Removes the pyruvyl group from chorismate, with concomitant aromatization of the ring, to provide 4-hydroxybenzoate (4HB) for the ubiquinone pathway.</text>
</comment>
<sequence>MDDPSALNGWTACDKLGASLAANQLPIVPHKAPVPASPAWLTQSRLSAPQDAQTLDWLFDEGSLTRRLTALSDNSFSVTPLFEGWQPLRDDECAALELPAASLGWVREVYLRGHGQPWVFARSVAAQSALREGGLNMDELGSRSLGELLFCDQAFERQAIEVCQYPAPWLPPEHRADNLWGRRSRFNRGPLSLLVAEIFLPSLWHAVNACAENP</sequence>
<evidence type="ECO:0000256" key="1">
    <source>
        <dbReference type="ARBA" id="ARBA00022490"/>
    </source>
</evidence>
<keyword evidence="1 4" id="KW-0963">Cytoplasm</keyword>
<evidence type="ECO:0000256" key="3">
    <source>
        <dbReference type="ARBA" id="ARBA00023239"/>
    </source>
</evidence>
<dbReference type="Pfam" id="PF04345">
    <property type="entry name" value="Chor_lyase"/>
    <property type="match status" value="1"/>
</dbReference>
<feature type="binding site" evidence="4">
    <location>
        <position position="197"/>
    </location>
    <ligand>
        <name>substrate</name>
    </ligand>
</feature>
<dbReference type="Gene3D" id="3.40.1410.10">
    <property type="entry name" value="Chorismate lyase-like"/>
    <property type="match status" value="1"/>
</dbReference>
<feature type="binding site" evidence="4">
    <location>
        <position position="145"/>
    </location>
    <ligand>
        <name>substrate</name>
    </ligand>
</feature>
<keyword evidence="2 4" id="KW-0831">Ubiquinone biosynthesis</keyword>
<comment type="caution">
    <text evidence="5">The sequence shown here is derived from an EMBL/GenBank/DDBJ whole genome shotgun (WGS) entry which is preliminary data.</text>
</comment>
<dbReference type="GO" id="GO:0005829">
    <property type="term" value="C:cytosol"/>
    <property type="evidence" value="ECO:0007669"/>
    <property type="project" value="TreeGrafter"/>
</dbReference>
<comment type="subcellular location">
    <subcellularLocation>
        <location evidence="4">Cytoplasm</location>
    </subcellularLocation>
</comment>
<comment type="similarity">
    <text evidence="4">Belongs to the UbiC family.</text>
</comment>
<dbReference type="SUPFAM" id="SSF64288">
    <property type="entry name" value="Chorismate lyase-like"/>
    <property type="match status" value="1"/>
</dbReference>
<gene>
    <name evidence="4" type="primary">ubiC</name>
    <name evidence="5" type="ORF">UCMB321_5428</name>
</gene>
<dbReference type="GO" id="GO:0008813">
    <property type="term" value="F:chorismate lyase activity"/>
    <property type="evidence" value="ECO:0007669"/>
    <property type="project" value="UniProtKB-UniRule"/>
</dbReference>
<comment type="pathway">
    <text evidence="4">Cofactor biosynthesis; ubiquinone biosynthesis.</text>
</comment>
<dbReference type="EC" id="4.1.3.40" evidence="4"/>
<dbReference type="Proteomes" id="UP000031535">
    <property type="component" value="Unassembled WGS sequence"/>
</dbReference>
<dbReference type="UniPathway" id="UPA00232"/>
<feature type="binding site" evidence="4">
    <location>
        <position position="107"/>
    </location>
    <ligand>
        <name>substrate</name>
    </ligand>
</feature>
<dbReference type="PANTHER" id="PTHR38683:SF1">
    <property type="entry name" value="CHORISMATE PYRUVATE-LYASE"/>
    <property type="match status" value="1"/>
</dbReference>
<dbReference type="AlphaFoldDB" id="A0A0C2EQ33"/>
<dbReference type="InterPro" id="IPR007440">
    <property type="entry name" value="Chorismate--pyruvate_lyase"/>
</dbReference>
<keyword evidence="6" id="KW-1185">Reference proteome</keyword>
<keyword evidence="4 5" id="KW-0670">Pyruvate</keyword>
<evidence type="ECO:0000313" key="6">
    <source>
        <dbReference type="Proteomes" id="UP000031535"/>
    </source>
</evidence>
<dbReference type="STRING" id="226910.UCMB321_5428"/>
<proteinExistence type="inferred from homology"/>
<comment type="catalytic activity">
    <reaction evidence="4">
        <text>chorismate = 4-hydroxybenzoate + pyruvate</text>
        <dbReference type="Rhea" id="RHEA:16505"/>
        <dbReference type="ChEBI" id="CHEBI:15361"/>
        <dbReference type="ChEBI" id="CHEBI:17879"/>
        <dbReference type="ChEBI" id="CHEBI:29748"/>
        <dbReference type="EC" id="4.1.3.40"/>
    </reaction>
</comment>
<keyword evidence="3 4" id="KW-0456">Lyase</keyword>
<dbReference type="GO" id="GO:0042866">
    <property type="term" value="P:pyruvate biosynthetic process"/>
    <property type="evidence" value="ECO:0007669"/>
    <property type="project" value="UniProtKB-UniRule"/>
</dbReference>
<dbReference type="HAMAP" id="MF_01632">
    <property type="entry name" value="UbiC"/>
    <property type="match status" value="1"/>
</dbReference>
<name>A0A0C2EQ33_9PSED</name>
<dbReference type="OrthoDB" id="9789493at2"/>
<accession>A0A0C2EQ33</accession>
<dbReference type="GO" id="GO:0006744">
    <property type="term" value="P:ubiquinone biosynthetic process"/>
    <property type="evidence" value="ECO:0007669"/>
    <property type="project" value="UniProtKB-UniRule"/>
</dbReference>
<evidence type="ECO:0000313" key="5">
    <source>
        <dbReference type="EMBL" id="KIH80703.1"/>
    </source>
</evidence>